<dbReference type="AlphaFoldDB" id="A0A6P8I222"/>
<evidence type="ECO:0000256" key="2">
    <source>
        <dbReference type="ARBA" id="ARBA00022692"/>
    </source>
</evidence>
<evidence type="ECO:0000256" key="3">
    <source>
        <dbReference type="ARBA" id="ARBA00022989"/>
    </source>
</evidence>
<evidence type="ECO:0000256" key="5">
    <source>
        <dbReference type="SAM" id="Phobius"/>
    </source>
</evidence>
<keyword evidence="3 5" id="KW-1133">Transmembrane helix</keyword>
<feature type="transmembrane region" description="Helical" evidence="5">
    <location>
        <begin position="125"/>
        <end position="144"/>
    </location>
</feature>
<dbReference type="FunCoup" id="A0A6P8I222">
    <property type="interactions" value="360"/>
</dbReference>
<proteinExistence type="predicted"/>
<protein>
    <submittedName>
        <fullName evidence="7">Transmembrane protein 241-like</fullName>
    </submittedName>
</protein>
<dbReference type="OrthoDB" id="417037at2759"/>
<dbReference type="KEGG" id="aten:116297699"/>
<evidence type="ECO:0000313" key="6">
    <source>
        <dbReference type="Proteomes" id="UP000515163"/>
    </source>
</evidence>
<dbReference type="PANTHER" id="PTHR11132">
    <property type="entry name" value="SOLUTE CARRIER FAMILY 35"/>
    <property type="match status" value="1"/>
</dbReference>
<evidence type="ECO:0000256" key="1">
    <source>
        <dbReference type="ARBA" id="ARBA00004141"/>
    </source>
</evidence>
<feature type="transmembrane region" description="Helical" evidence="5">
    <location>
        <begin position="41"/>
        <end position="60"/>
    </location>
</feature>
<feature type="transmembrane region" description="Helical" evidence="5">
    <location>
        <begin position="263"/>
        <end position="290"/>
    </location>
</feature>
<gene>
    <name evidence="7" type="primary">LOC116297699</name>
</gene>
<keyword evidence="2 5" id="KW-0812">Transmembrane</keyword>
<dbReference type="GeneID" id="116297699"/>
<comment type="subcellular location">
    <subcellularLocation>
        <location evidence="1">Membrane</location>
        <topology evidence="1">Multi-pass membrane protein</topology>
    </subcellularLocation>
</comment>
<dbReference type="GO" id="GO:0016020">
    <property type="term" value="C:membrane"/>
    <property type="evidence" value="ECO:0007669"/>
    <property type="project" value="UniProtKB-SubCell"/>
</dbReference>
<feature type="transmembrane region" description="Helical" evidence="5">
    <location>
        <begin position="72"/>
        <end position="91"/>
    </location>
</feature>
<feature type="transmembrane region" description="Helical" evidence="5">
    <location>
        <begin position="97"/>
        <end position="118"/>
    </location>
</feature>
<name>A0A6P8I222_ACTTE</name>
<dbReference type="InterPro" id="IPR050186">
    <property type="entry name" value="TPT_transporter"/>
</dbReference>
<dbReference type="InParanoid" id="A0A6P8I222"/>
<feature type="transmembrane region" description="Helical" evidence="5">
    <location>
        <begin position="184"/>
        <end position="206"/>
    </location>
</feature>
<organism evidence="6 7">
    <name type="scientific">Actinia tenebrosa</name>
    <name type="common">Australian red waratah sea anemone</name>
    <dbReference type="NCBI Taxonomy" id="6105"/>
    <lineage>
        <taxon>Eukaryota</taxon>
        <taxon>Metazoa</taxon>
        <taxon>Cnidaria</taxon>
        <taxon>Anthozoa</taxon>
        <taxon>Hexacorallia</taxon>
        <taxon>Actiniaria</taxon>
        <taxon>Actiniidae</taxon>
        <taxon>Actinia</taxon>
    </lineage>
</organism>
<accession>A0A6P8I222</accession>
<dbReference type="RefSeq" id="XP_031561843.1">
    <property type="nucleotide sequence ID" value="XM_031705983.1"/>
</dbReference>
<feature type="transmembrane region" description="Helical" evidence="5">
    <location>
        <begin position="218"/>
        <end position="242"/>
    </location>
</feature>
<keyword evidence="4 5" id="KW-0472">Membrane</keyword>
<evidence type="ECO:0000313" key="7">
    <source>
        <dbReference type="RefSeq" id="XP_031561843.1"/>
    </source>
</evidence>
<feature type="transmembrane region" description="Helical" evidence="5">
    <location>
        <begin position="150"/>
        <end position="168"/>
    </location>
</feature>
<reference evidence="7" key="1">
    <citation type="submission" date="2025-08" db="UniProtKB">
        <authorList>
            <consortium name="RefSeq"/>
        </authorList>
    </citation>
    <scope>IDENTIFICATION</scope>
    <source>
        <tissue evidence="7">Tentacle</tissue>
    </source>
</reference>
<keyword evidence="6" id="KW-1185">Reference proteome</keyword>
<dbReference type="Proteomes" id="UP000515163">
    <property type="component" value="Unplaced"/>
</dbReference>
<evidence type="ECO:0000256" key="4">
    <source>
        <dbReference type="ARBA" id="ARBA00023136"/>
    </source>
</evidence>
<sequence length="311" mass="34787">MPTWQTRGLLFVFCSLTLITMLTNKYVLSTLKFTYPTIYQSWQTGTVAVVLLILHGIGYIQLDLTVNRNIMIAWFPATVYFTGMIYSGSVALSKLPIPVFCVLHYMTFMWVSLIETILHKKALQVLPTLCLALVGLSSVIIARSDPQFNRIGYTWMILHCIFAGMYLYTENSLKSLKLREINKIFYNTISSIIILMAVCVGTGELYKVLEFPFLYTRTFHIGCLVSGLFGAVLSIQGTVIANTEYKLSLPTISCINKILLSSLSLLVFQAGYTISMALSIMVGLLVGLIYCNTLSNEDPVVDPQHLHVTVD</sequence>